<dbReference type="SUPFAM" id="SSF53335">
    <property type="entry name" value="S-adenosyl-L-methionine-dependent methyltransferases"/>
    <property type="match status" value="1"/>
</dbReference>
<dbReference type="CDD" id="cd02440">
    <property type="entry name" value="AdoMet_MTases"/>
    <property type="match status" value="1"/>
</dbReference>
<organism evidence="4 5">
    <name type="scientific">Pleionea mediterranea</name>
    <dbReference type="NCBI Taxonomy" id="523701"/>
    <lineage>
        <taxon>Bacteria</taxon>
        <taxon>Pseudomonadati</taxon>
        <taxon>Pseudomonadota</taxon>
        <taxon>Gammaproteobacteria</taxon>
        <taxon>Oceanospirillales</taxon>
        <taxon>Pleioneaceae</taxon>
        <taxon>Pleionea</taxon>
    </lineage>
</organism>
<keyword evidence="5" id="KW-1185">Reference proteome</keyword>
<dbReference type="PANTHER" id="PTHR11579:SF18">
    <property type="entry name" value="PROTEIN-L-ISOASPARTATE O-METHYLTRANSFERASE"/>
    <property type="match status" value="1"/>
</dbReference>
<dbReference type="Pfam" id="PF01135">
    <property type="entry name" value="PCMT"/>
    <property type="match status" value="1"/>
</dbReference>
<dbReference type="Proteomes" id="UP000245790">
    <property type="component" value="Unassembled WGS sequence"/>
</dbReference>
<dbReference type="InterPro" id="IPR000682">
    <property type="entry name" value="PCMT"/>
</dbReference>
<accession>A0A316FT55</accession>
<dbReference type="Gene3D" id="3.40.50.150">
    <property type="entry name" value="Vaccinia Virus protein VP39"/>
    <property type="match status" value="1"/>
</dbReference>
<evidence type="ECO:0000313" key="4">
    <source>
        <dbReference type="EMBL" id="PWK51918.1"/>
    </source>
</evidence>
<evidence type="ECO:0000256" key="2">
    <source>
        <dbReference type="ARBA" id="ARBA00013346"/>
    </source>
</evidence>
<gene>
    <name evidence="4" type="ORF">C8D97_105234</name>
</gene>
<dbReference type="PANTHER" id="PTHR11579">
    <property type="entry name" value="PROTEIN-L-ISOASPARTATE O-METHYLTRANSFERASE"/>
    <property type="match status" value="1"/>
</dbReference>
<keyword evidence="4" id="KW-0808">Transferase</keyword>
<protein>
    <recommendedName>
        <fullName evidence="2">Protein-L-isoaspartate O-methyltransferase</fullName>
    </recommendedName>
    <alternativeName>
        <fullName evidence="3">Protein L-isoaspartyl methyltransferase</fullName>
    </alternativeName>
</protein>
<evidence type="ECO:0000313" key="5">
    <source>
        <dbReference type="Proteomes" id="UP000245790"/>
    </source>
</evidence>
<dbReference type="GO" id="GO:0005737">
    <property type="term" value="C:cytoplasm"/>
    <property type="evidence" value="ECO:0007669"/>
    <property type="project" value="TreeGrafter"/>
</dbReference>
<dbReference type="InterPro" id="IPR029063">
    <property type="entry name" value="SAM-dependent_MTases_sf"/>
</dbReference>
<reference evidence="4 5" key="1">
    <citation type="submission" date="2018-05" db="EMBL/GenBank/DDBJ databases">
        <title>Genomic Encyclopedia of Type Strains, Phase IV (KMG-IV): sequencing the most valuable type-strain genomes for metagenomic binning, comparative biology and taxonomic classification.</title>
        <authorList>
            <person name="Goeker M."/>
        </authorList>
    </citation>
    <scope>NUCLEOTIDE SEQUENCE [LARGE SCALE GENOMIC DNA]</scope>
    <source>
        <strain evidence="4 5">DSM 25350</strain>
    </source>
</reference>
<comment type="caution">
    <text evidence="4">The sequence shown here is derived from an EMBL/GenBank/DDBJ whole genome shotgun (WGS) entry which is preliminary data.</text>
</comment>
<name>A0A316FT55_9GAMM</name>
<comment type="similarity">
    <text evidence="1">Belongs to the methyltransferase superfamily. L-isoaspartyl/D-aspartyl protein methyltransferase family.</text>
</comment>
<evidence type="ECO:0000256" key="3">
    <source>
        <dbReference type="ARBA" id="ARBA00030757"/>
    </source>
</evidence>
<sequence>MNKEKARFNMIEQQIRPWGIHQANVLDLMSSLPREVFVPDDQKSLAFADLNIQLAHNQQMFTPREEARMLQALALKHSDKALEIGTGSGFCSALIASQVNELLTIDIYPEFITAAETRFKSLNLHNIQTEVADITQDWQPNNLYDAISITAALSSPPNDYLNLLNPGGRLFCVEGKLNNQYAKLYTCQTKGKYSIQSLFEMSTPNLINESAKESFVF</sequence>
<dbReference type="AlphaFoldDB" id="A0A316FT55"/>
<keyword evidence="4" id="KW-0489">Methyltransferase</keyword>
<dbReference type="EMBL" id="QGGU01000005">
    <property type="protein sequence ID" value="PWK51918.1"/>
    <property type="molecule type" value="Genomic_DNA"/>
</dbReference>
<dbReference type="GO" id="GO:0004719">
    <property type="term" value="F:protein-L-isoaspartate (D-aspartate) O-methyltransferase activity"/>
    <property type="evidence" value="ECO:0007669"/>
    <property type="project" value="InterPro"/>
</dbReference>
<dbReference type="GO" id="GO:0032259">
    <property type="term" value="P:methylation"/>
    <property type="evidence" value="ECO:0007669"/>
    <property type="project" value="UniProtKB-KW"/>
</dbReference>
<proteinExistence type="inferred from homology"/>
<dbReference type="OrthoDB" id="9810066at2"/>
<evidence type="ECO:0000256" key="1">
    <source>
        <dbReference type="ARBA" id="ARBA00005369"/>
    </source>
</evidence>
<dbReference type="RefSeq" id="WP_109763297.1">
    <property type="nucleotide sequence ID" value="NZ_QGGU01000005.1"/>
</dbReference>